<dbReference type="PANTHER" id="PTHR11247:SF8">
    <property type="entry name" value="PALMITOYL-PROTEIN THIOESTERASE 1"/>
    <property type="match status" value="1"/>
</dbReference>
<dbReference type="SUPFAM" id="SSF53474">
    <property type="entry name" value="alpha/beta-Hydrolases"/>
    <property type="match status" value="1"/>
</dbReference>
<dbReference type="PRINTS" id="PR00414">
    <property type="entry name" value="PPTHIESTRASE"/>
</dbReference>
<keyword evidence="4" id="KW-0378">Hydrolase</keyword>
<dbReference type="EMBL" id="ML992507">
    <property type="protein sequence ID" value="KAF2222810.1"/>
    <property type="molecule type" value="Genomic_DNA"/>
</dbReference>
<dbReference type="Gene3D" id="3.40.50.1820">
    <property type="entry name" value="alpha/beta hydrolase"/>
    <property type="match status" value="1"/>
</dbReference>
<dbReference type="OrthoDB" id="10263094at2759"/>
<evidence type="ECO:0000313" key="10">
    <source>
        <dbReference type="Proteomes" id="UP000799538"/>
    </source>
</evidence>
<dbReference type="AlphaFoldDB" id="A0A6A6GBQ8"/>
<protein>
    <recommendedName>
        <fullName evidence="2">Palmitoyl-protein thioesterase 1</fullName>
        <ecNumber evidence="1">3.1.2.22</ecNumber>
    </recommendedName>
    <alternativeName>
        <fullName evidence="7">Palmitoyl-protein hydrolase 1</fullName>
    </alternativeName>
</protein>
<reference evidence="10" key="1">
    <citation type="journal article" date="2020" name="Stud. Mycol.">
        <title>101 Dothideomycetes genomes: A test case for predicting lifestyles and emergence of pathogens.</title>
        <authorList>
            <person name="Haridas S."/>
            <person name="Albert R."/>
            <person name="Binder M."/>
            <person name="Bloem J."/>
            <person name="LaButti K."/>
            <person name="Salamov A."/>
            <person name="Andreopoulos B."/>
            <person name="Baker S."/>
            <person name="Barry K."/>
            <person name="Bills G."/>
            <person name="Bluhm B."/>
            <person name="Cannon C."/>
            <person name="Castanera R."/>
            <person name="Culley D."/>
            <person name="Daum C."/>
            <person name="Ezra D."/>
            <person name="Gonzalez J."/>
            <person name="Henrissat B."/>
            <person name="Kuo A."/>
            <person name="Liang C."/>
            <person name="Lipzen A."/>
            <person name="Lutzoni F."/>
            <person name="Magnuson J."/>
            <person name="Mondo S."/>
            <person name="Nolan M."/>
            <person name="Ohm R."/>
            <person name="Pangilinan J."/>
            <person name="Park H.-J."/>
            <person name="Ramirez L."/>
            <person name="Alfaro M."/>
            <person name="Sun H."/>
            <person name="Tritt A."/>
            <person name="Yoshinaga Y."/>
            <person name="Zwiers L.-H."/>
            <person name="Turgeon B."/>
            <person name="Goodwin S."/>
            <person name="Spatafora J."/>
            <person name="Crous P."/>
            <person name="Grigoriev I."/>
        </authorList>
    </citation>
    <scope>NUCLEOTIDE SEQUENCE [LARGE SCALE GENOMIC DNA]</scope>
    <source>
        <strain evidence="10">CECT 20119</strain>
    </source>
</reference>
<accession>A0A6A6GBQ8</accession>
<evidence type="ECO:0000256" key="6">
    <source>
        <dbReference type="ARBA" id="ARBA00023180"/>
    </source>
</evidence>
<evidence type="ECO:0000256" key="7">
    <source>
        <dbReference type="ARBA" id="ARBA00031934"/>
    </source>
</evidence>
<dbReference type="PANTHER" id="PTHR11247">
    <property type="entry name" value="PALMITOYL-PROTEIN THIOESTERASE/DOLICHYLDIPHOSPHATASE 1"/>
    <property type="match status" value="1"/>
</dbReference>
<keyword evidence="6" id="KW-0325">Glycoprotein</keyword>
<evidence type="ECO:0000313" key="9">
    <source>
        <dbReference type="EMBL" id="KAF2222810.1"/>
    </source>
</evidence>
<evidence type="ECO:0000256" key="5">
    <source>
        <dbReference type="ARBA" id="ARBA00023157"/>
    </source>
</evidence>
<keyword evidence="3 8" id="KW-0732">Signal</keyword>
<evidence type="ECO:0000256" key="4">
    <source>
        <dbReference type="ARBA" id="ARBA00022801"/>
    </source>
</evidence>
<evidence type="ECO:0000256" key="8">
    <source>
        <dbReference type="SAM" id="SignalP"/>
    </source>
</evidence>
<feature type="signal peptide" evidence="8">
    <location>
        <begin position="1"/>
        <end position="21"/>
    </location>
</feature>
<keyword evidence="5" id="KW-1015">Disulfide bond</keyword>
<feature type="chain" id="PRO_5025383659" description="Palmitoyl-protein thioesterase 1" evidence="8">
    <location>
        <begin position="22"/>
        <end position="347"/>
    </location>
</feature>
<name>A0A6A6GBQ8_9PEZI</name>
<dbReference type="Proteomes" id="UP000799538">
    <property type="component" value="Unassembled WGS sequence"/>
</dbReference>
<evidence type="ECO:0000256" key="1">
    <source>
        <dbReference type="ARBA" id="ARBA00012423"/>
    </source>
</evidence>
<dbReference type="InterPro" id="IPR029058">
    <property type="entry name" value="AB_hydrolase_fold"/>
</dbReference>
<proteinExistence type="predicted"/>
<dbReference type="EC" id="3.1.2.22" evidence="1"/>
<evidence type="ECO:0000256" key="3">
    <source>
        <dbReference type="ARBA" id="ARBA00022729"/>
    </source>
</evidence>
<keyword evidence="10" id="KW-1185">Reference proteome</keyword>
<evidence type="ECO:0000256" key="2">
    <source>
        <dbReference type="ARBA" id="ARBA00014212"/>
    </source>
</evidence>
<sequence>MTPLTHLLLPLLLPLLPSTLAAPGPLPTPLPVILWHGLGDRSDAAGLSDVSDLLQTVHPGTKVHIVTLAPDGAGDQRASFFGRLTDQLSSVCDNLTSSADFSGAVTSVDALGFSQGGLFLRGLVETCAGIHVRSLVTFGSPHNGIADLPACGTWDLLCKAAEGALKGNKWSEWVQSNIVPAQYFREVDEETGLGSEAYLEGSGWLADVNNERDVKSEKYRGRLGSLERFVMYGFEEDTTLLPKETAWFAEVNGTSGVVTGLRDRLVYLQDWLGLKILDDRKGLVFRIVKKAGHMDLSEGLLRKAFEEFFGPDRTLVEVKQEEEVEISPDEVVNQWRGQDLSLVRGDW</sequence>
<gene>
    <name evidence="9" type="ORF">BDZ85DRAFT_289565</name>
</gene>
<dbReference type="Pfam" id="PF02089">
    <property type="entry name" value="Palm_thioest"/>
    <property type="match status" value="1"/>
</dbReference>
<dbReference type="InterPro" id="IPR002472">
    <property type="entry name" value="Palm_thioest"/>
</dbReference>
<organism evidence="9 10">
    <name type="scientific">Elsinoe ampelina</name>
    <dbReference type="NCBI Taxonomy" id="302913"/>
    <lineage>
        <taxon>Eukaryota</taxon>
        <taxon>Fungi</taxon>
        <taxon>Dikarya</taxon>
        <taxon>Ascomycota</taxon>
        <taxon>Pezizomycotina</taxon>
        <taxon>Dothideomycetes</taxon>
        <taxon>Dothideomycetidae</taxon>
        <taxon>Myriangiales</taxon>
        <taxon>Elsinoaceae</taxon>
        <taxon>Elsinoe</taxon>
    </lineage>
</organism>
<dbReference type="GO" id="GO:0008474">
    <property type="term" value="F:palmitoyl-(protein) hydrolase activity"/>
    <property type="evidence" value="ECO:0007669"/>
    <property type="project" value="UniProtKB-EC"/>
</dbReference>